<dbReference type="OrthoDB" id="3827413at2"/>
<accession>A0A2T0T294</accession>
<dbReference type="GO" id="GO:0016787">
    <property type="term" value="F:hydrolase activity"/>
    <property type="evidence" value="ECO:0007669"/>
    <property type="project" value="UniProtKB-KW"/>
</dbReference>
<feature type="domain" description="AB hydrolase-1" evidence="1">
    <location>
        <begin position="11"/>
        <end position="276"/>
    </location>
</feature>
<dbReference type="Proteomes" id="UP000239494">
    <property type="component" value="Unassembled WGS sequence"/>
</dbReference>
<proteinExistence type="predicted"/>
<dbReference type="RefSeq" id="WP_106189663.1">
    <property type="nucleotide sequence ID" value="NZ_PVTF01000007.1"/>
</dbReference>
<evidence type="ECO:0000259" key="1">
    <source>
        <dbReference type="Pfam" id="PF12697"/>
    </source>
</evidence>
<dbReference type="PANTHER" id="PTHR37017">
    <property type="entry name" value="AB HYDROLASE-1 DOMAIN-CONTAINING PROTEIN-RELATED"/>
    <property type="match status" value="1"/>
</dbReference>
<dbReference type="PANTHER" id="PTHR37017:SF11">
    <property type="entry name" value="ESTERASE_LIPASE_THIOESTERASE DOMAIN-CONTAINING PROTEIN"/>
    <property type="match status" value="1"/>
</dbReference>
<gene>
    <name evidence="2" type="ORF">CLV43_107346</name>
</gene>
<organism evidence="2 3">
    <name type="scientific">Umezawaea tangerina</name>
    <dbReference type="NCBI Taxonomy" id="84725"/>
    <lineage>
        <taxon>Bacteria</taxon>
        <taxon>Bacillati</taxon>
        <taxon>Actinomycetota</taxon>
        <taxon>Actinomycetes</taxon>
        <taxon>Pseudonocardiales</taxon>
        <taxon>Pseudonocardiaceae</taxon>
        <taxon>Umezawaea</taxon>
    </lineage>
</organism>
<keyword evidence="2" id="KW-0378">Hydrolase</keyword>
<dbReference type="Gene3D" id="3.40.50.1820">
    <property type="entry name" value="alpha/beta hydrolase"/>
    <property type="match status" value="1"/>
</dbReference>
<dbReference type="Pfam" id="PF12697">
    <property type="entry name" value="Abhydrolase_6"/>
    <property type="match status" value="1"/>
</dbReference>
<comment type="caution">
    <text evidence="2">The sequence shown here is derived from an EMBL/GenBank/DDBJ whole genome shotgun (WGS) entry which is preliminary data.</text>
</comment>
<keyword evidence="3" id="KW-1185">Reference proteome</keyword>
<dbReference type="InterPro" id="IPR029058">
    <property type="entry name" value="AB_hydrolase_fold"/>
</dbReference>
<dbReference type="EMBL" id="PVTF01000007">
    <property type="protein sequence ID" value="PRY39759.1"/>
    <property type="molecule type" value="Genomic_DNA"/>
</dbReference>
<reference evidence="2 3" key="1">
    <citation type="submission" date="2018-03" db="EMBL/GenBank/DDBJ databases">
        <title>Genomic Encyclopedia of Archaeal and Bacterial Type Strains, Phase II (KMG-II): from individual species to whole genera.</title>
        <authorList>
            <person name="Goeker M."/>
        </authorList>
    </citation>
    <scope>NUCLEOTIDE SEQUENCE [LARGE SCALE GENOMIC DNA]</scope>
    <source>
        <strain evidence="2 3">DSM 44720</strain>
    </source>
</reference>
<protein>
    <submittedName>
        <fullName evidence="2">Alpha-beta hydrolase superfamily lysophospholipase</fullName>
    </submittedName>
</protein>
<evidence type="ECO:0000313" key="3">
    <source>
        <dbReference type="Proteomes" id="UP000239494"/>
    </source>
</evidence>
<dbReference type="AlphaFoldDB" id="A0A2T0T294"/>
<dbReference type="SUPFAM" id="SSF53474">
    <property type="entry name" value="alpha/beta-Hydrolases"/>
    <property type="match status" value="1"/>
</dbReference>
<sequence>MIRPSSSETVVVLVHGAWHSALHWAATQRALARHGVAGVAVDLPGCGLDAPVPTGFYRPGQPGITSERSRLGDLAPQDGVDAVLTALVDVRTRYRNVVLVAHSAGGGPATAAAEQAPELVDRVVYLSAFVPAGRPRFQDYIEAPENSSAAKLPMLGDPAALGAFRINPLSPDETEVDLIRQAFLNDLPATASDSWRQFLTPDHPFASFTTPVPVTPDNWRRVARTFVRLTEDRALPIAVQDLMVAEADRFAPDTPVQVRSLPGGHSPFATRPAELATLLATTALQRTPR</sequence>
<dbReference type="InterPro" id="IPR052897">
    <property type="entry name" value="Sec-Metab_Biosynth_Hydrolase"/>
</dbReference>
<name>A0A2T0T294_9PSEU</name>
<dbReference type="InterPro" id="IPR000073">
    <property type="entry name" value="AB_hydrolase_1"/>
</dbReference>
<evidence type="ECO:0000313" key="2">
    <source>
        <dbReference type="EMBL" id="PRY39759.1"/>
    </source>
</evidence>